<feature type="compositionally biased region" description="Basic residues" evidence="9">
    <location>
        <begin position="141"/>
        <end position="151"/>
    </location>
</feature>
<evidence type="ECO:0000256" key="5">
    <source>
        <dbReference type="ARBA" id="ARBA00022801"/>
    </source>
</evidence>
<dbReference type="InterPro" id="IPR000100">
    <property type="entry name" value="RNase_P"/>
</dbReference>
<dbReference type="AlphaFoldDB" id="A0A5M9QII5"/>
<accession>A0A5M9QII5</accession>
<proteinExistence type="inferred from homology"/>
<dbReference type="GO" id="GO:0000049">
    <property type="term" value="F:tRNA binding"/>
    <property type="evidence" value="ECO:0007669"/>
    <property type="project" value="UniProtKB-UniRule"/>
</dbReference>
<feature type="compositionally biased region" description="Basic and acidic residues" evidence="9">
    <location>
        <begin position="152"/>
        <end position="164"/>
    </location>
</feature>
<protein>
    <recommendedName>
        <fullName evidence="7 8">Ribonuclease P protein component</fullName>
        <shortName evidence="7">RNase P protein</shortName>
        <shortName evidence="7">RNaseP protein</shortName>
        <ecNumber evidence="7 8">3.1.26.5</ecNumber>
    </recommendedName>
    <alternativeName>
        <fullName evidence="7">Protein C5</fullName>
    </alternativeName>
</protein>
<evidence type="ECO:0000313" key="11">
    <source>
        <dbReference type="Proteomes" id="UP000323707"/>
    </source>
</evidence>
<dbReference type="GO" id="GO:0001682">
    <property type="term" value="P:tRNA 5'-leader removal"/>
    <property type="evidence" value="ECO:0007669"/>
    <property type="project" value="UniProtKB-UniRule"/>
</dbReference>
<dbReference type="Gene3D" id="3.30.230.10">
    <property type="match status" value="1"/>
</dbReference>
<dbReference type="EMBL" id="VXKE01000021">
    <property type="protein sequence ID" value="KAA8707687.1"/>
    <property type="molecule type" value="Genomic_DNA"/>
</dbReference>
<keyword evidence="5 7" id="KW-0378">Hydrolase</keyword>
<evidence type="ECO:0000256" key="2">
    <source>
        <dbReference type="ARBA" id="ARBA00022694"/>
    </source>
</evidence>
<evidence type="ECO:0000256" key="9">
    <source>
        <dbReference type="SAM" id="MobiDB-lite"/>
    </source>
</evidence>
<comment type="catalytic activity">
    <reaction evidence="7">
        <text>Endonucleolytic cleavage of RNA, removing 5'-extranucleotides from tRNA precursor.</text>
        <dbReference type="EC" id="3.1.26.5"/>
    </reaction>
</comment>
<dbReference type="GO" id="GO:0042781">
    <property type="term" value="F:3'-tRNA processing endoribonuclease activity"/>
    <property type="evidence" value="ECO:0007669"/>
    <property type="project" value="TreeGrafter"/>
</dbReference>
<comment type="function">
    <text evidence="1 7">RNaseP catalyzes the removal of the 5'-leader sequence from pre-tRNA to produce the mature 5'-terminus. It can also cleave other RNA substrates such as 4.5S RNA. The protein component plays an auxiliary but essential role in vivo by binding to the 5'-leader sequence and broadening the substrate specificity of the ribozyme.</text>
</comment>
<dbReference type="SUPFAM" id="SSF54211">
    <property type="entry name" value="Ribosomal protein S5 domain 2-like"/>
    <property type="match status" value="1"/>
</dbReference>
<comment type="subunit">
    <text evidence="7">Consists of a catalytic RNA component (M1 or rnpB) and a protein subunit.</text>
</comment>
<dbReference type="InterPro" id="IPR020539">
    <property type="entry name" value="RNase_P_CS"/>
</dbReference>
<dbReference type="InterPro" id="IPR014721">
    <property type="entry name" value="Ribsml_uS5_D2-typ_fold_subgr"/>
</dbReference>
<feature type="region of interest" description="Disordered" evidence="9">
    <location>
        <begin position="139"/>
        <end position="164"/>
    </location>
</feature>
<dbReference type="NCBIfam" id="TIGR00188">
    <property type="entry name" value="rnpA"/>
    <property type="match status" value="1"/>
</dbReference>
<dbReference type="EC" id="3.1.26.5" evidence="7 8"/>
<dbReference type="RefSeq" id="WP_150337708.1">
    <property type="nucleotide sequence ID" value="NZ_JAERIX010000024.1"/>
</dbReference>
<dbReference type="PANTHER" id="PTHR33992">
    <property type="entry name" value="RIBONUCLEASE P PROTEIN COMPONENT"/>
    <property type="match status" value="1"/>
</dbReference>
<evidence type="ECO:0000256" key="4">
    <source>
        <dbReference type="ARBA" id="ARBA00022759"/>
    </source>
</evidence>
<evidence type="ECO:0000313" key="10">
    <source>
        <dbReference type="EMBL" id="KAA8707687.1"/>
    </source>
</evidence>
<sequence length="199" mass="22466">MDSLKTKKEFDFVYKHGFSRYSRGFTLYVCKIPSDFGQLAAYPRARLSQTQQNPTPKPSANLSRLGLSISRKVGNAVARNLLKRRIRMLCREHREIAYGFGLVFVAKVGVADMSFAELQESFHKTLAFILQHLGSKPARISSHHSGKKTHFRDKESKARNTEARSGEIGRLAYNTHLKSWQPSIDPSALGRNSKPNSMV</sequence>
<dbReference type="GO" id="GO:0030677">
    <property type="term" value="C:ribonuclease P complex"/>
    <property type="evidence" value="ECO:0007669"/>
    <property type="project" value="TreeGrafter"/>
</dbReference>
<comment type="similarity">
    <text evidence="7">Belongs to the RnpA family.</text>
</comment>
<dbReference type="HAMAP" id="MF_00227">
    <property type="entry name" value="RNase_P"/>
    <property type="match status" value="1"/>
</dbReference>
<organism evidence="10 11">
    <name type="scientific">Helicobacter canis</name>
    <dbReference type="NCBI Taxonomy" id="29419"/>
    <lineage>
        <taxon>Bacteria</taxon>
        <taxon>Pseudomonadati</taxon>
        <taxon>Campylobacterota</taxon>
        <taxon>Epsilonproteobacteria</taxon>
        <taxon>Campylobacterales</taxon>
        <taxon>Helicobacteraceae</taxon>
        <taxon>Helicobacter</taxon>
    </lineage>
</organism>
<dbReference type="Pfam" id="PF00825">
    <property type="entry name" value="Ribonuclease_P"/>
    <property type="match status" value="1"/>
</dbReference>
<comment type="caution">
    <text evidence="10">The sequence shown here is derived from an EMBL/GenBank/DDBJ whole genome shotgun (WGS) entry which is preliminary data.</text>
</comment>
<gene>
    <name evidence="7 10" type="primary">rnpA</name>
    <name evidence="10" type="ORF">F4V45_07380</name>
</gene>
<keyword evidence="4 7" id="KW-0255">Endonuclease</keyword>
<keyword evidence="3 7" id="KW-0540">Nuclease</keyword>
<dbReference type="PANTHER" id="PTHR33992:SF1">
    <property type="entry name" value="RIBONUCLEASE P PROTEIN COMPONENT"/>
    <property type="match status" value="1"/>
</dbReference>
<name>A0A5M9QII5_9HELI</name>
<reference evidence="10 11" key="1">
    <citation type="submission" date="2019-09" db="EMBL/GenBank/DDBJ databases">
        <title>Draft genome sequence of various Type strains from the CCUG.</title>
        <authorList>
            <person name="Pineiro-Iglesias B."/>
            <person name="Tunovic T."/>
            <person name="Unosson C."/>
            <person name="Inganas E."/>
            <person name="Ohlen M."/>
            <person name="Cardew S."/>
            <person name="Jensie-Markopoulos S."/>
            <person name="Salva-Serra F."/>
            <person name="Jaen-Luchoro D."/>
            <person name="Karlsson R."/>
            <person name="Svensson-Stadler L."/>
            <person name="Chun J."/>
            <person name="Moore E."/>
        </authorList>
    </citation>
    <scope>NUCLEOTIDE SEQUENCE [LARGE SCALE GENOMIC DNA]</scope>
    <source>
        <strain evidence="10 11">CCUG 32756T</strain>
    </source>
</reference>
<keyword evidence="2 7" id="KW-0819">tRNA processing</keyword>
<evidence type="ECO:0000256" key="6">
    <source>
        <dbReference type="ARBA" id="ARBA00022884"/>
    </source>
</evidence>
<evidence type="ECO:0000256" key="1">
    <source>
        <dbReference type="ARBA" id="ARBA00002663"/>
    </source>
</evidence>
<dbReference type="Proteomes" id="UP000323707">
    <property type="component" value="Unassembled WGS sequence"/>
</dbReference>
<keyword evidence="6 7" id="KW-0694">RNA-binding</keyword>
<evidence type="ECO:0000256" key="3">
    <source>
        <dbReference type="ARBA" id="ARBA00022722"/>
    </source>
</evidence>
<evidence type="ECO:0000256" key="8">
    <source>
        <dbReference type="NCBIfam" id="TIGR00188"/>
    </source>
</evidence>
<dbReference type="PROSITE" id="PS00648">
    <property type="entry name" value="RIBONUCLEASE_P"/>
    <property type="match status" value="1"/>
</dbReference>
<evidence type="ECO:0000256" key="7">
    <source>
        <dbReference type="HAMAP-Rule" id="MF_00227"/>
    </source>
</evidence>
<dbReference type="InterPro" id="IPR020568">
    <property type="entry name" value="Ribosomal_Su5_D2-typ_SF"/>
</dbReference>
<dbReference type="GO" id="GO:0004526">
    <property type="term" value="F:ribonuclease P activity"/>
    <property type="evidence" value="ECO:0007669"/>
    <property type="project" value="UniProtKB-UniRule"/>
</dbReference>